<comment type="caution">
    <text evidence="1">The sequence shown here is derived from an EMBL/GenBank/DDBJ whole genome shotgun (WGS) entry which is preliminary data.</text>
</comment>
<name>A0A2S6GI31_9PSEU</name>
<gene>
    <name evidence="1" type="ORF">CLV40_117131</name>
</gene>
<sequence>MTADLRRWLENLVSRAVTPGEATAWARSRVLGHNEFSDLHWDLLVALGAAGQANHTHESAEELLVRFLTEPPGPPRPRTVVDIDHILTPVRSLVWSEKEAEAYARRITHMFEWAPGMDDNWIDLACGPAFDAAIYVKRPIVIARVDFRVHGHPGLALIPVESALEPRFTASPGLLEETFQRQLPGFPDHAFTANDLMFLGH</sequence>
<proteinExistence type="predicted"/>
<dbReference type="AlphaFoldDB" id="A0A2S6GI31"/>
<dbReference type="RefSeq" id="WP_104481651.1">
    <property type="nucleotide sequence ID" value="NZ_CP154825.1"/>
</dbReference>
<dbReference type="Proteomes" id="UP000239203">
    <property type="component" value="Unassembled WGS sequence"/>
</dbReference>
<evidence type="ECO:0000313" key="2">
    <source>
        <dbReference type="Proteomes" id="UP000239203"/>
    </source>
</evidence>
<organism evidence="1 2">
    <name type="scientific">Actinokineospora auranticolor</name>
    <dbReference type="NCBI Taxonomy" id="155976"/>
    <lineage>
        <taxon>Bacteria</taxon>
        <taxon>Bacillati</taxon>
        <taxon>Actinomycetota</taxon>
        <taxon>Actinomycetes</taxon>
        <taxon>Pseudonocardiales</taxon>
        <taxon>Pseudonocardiaceae</taxon>
        <taxon>Actinokineospora</taxon>
    </lineage>
</organism>
<accession>A0A2S6GI31</accession>
<evidence type="ECO:0000313" key="1">
    <source>
        <dbReference type="EMBL" id="PPK64892.1"/>
    </source>
</evidence>
<keyword evidence="2" id="KW-1185">Reference proteome</keyword>
<protein>
    <submittedName>
        <fullName evidence="1">Uncharacterized protein</fullName>
    </submittedName>
</protein>
<dbReference type="EMBL" id="PTIX01000017">
    <property type="protein sequence ID" value="PPK64892.1"/>
    <property type="molecule type" value="Genomic_DNA"/>
</dbReference>
<reference evidence="1 2" key="1">
    <citation type="submission" date="2018-02" db="EMBL/GenBank/DDBJ databases">
        <title>Genomic Encyclopedia of Archaeal and Bacterial Type Strains, Phase II (KMG-II): from individual species to whole genera.</title>
        <authorList>
            <person name="Goeker M."/>
        </authorList>
    </citation>
    <scope>NUCLEOTIDE SEQUENCE [LARGE SCALE GENOMIC DNA]</scope>
    <source>
        <strain evidence="1 2">YU 961-1</strain>
    </source>
</reference>